<protein>
    <submittedName>
        <fullName evidence="9">MFS transporter</fullName>
    </submittedName>
</protein>
<dbReference type="Gene3D" id="1.20.1720.10">
    <property type="entry name" value="Multidrug resistance protein D"/>
    <property type="match status" value="1"/>
</dbReference>
<evidence type="ECO:0000256" key="3">
    <source>
        <dbReference type="ARBA" id="ARBA00022475"/>
    </source>
</evidence>
<name>A0A6I3L7V9_9NOCA</name>
<comment type="caution">
    <text evidence="9">The sequence shown here is derived from an EMBL/GenBank/DDBJ whole genome shotgun (WGS) entry which is preliminary data.</text>
</comment>
<evidence type="ECO:0000256" key="2">
    <source>
        <dbReference type="ARBA" id="ARBA00022448"/>
    </source>
</evidence>
<proteinExistence type="predicted"/>
<dbReference type="CDD" id="cd17321">
    <property type="entry name" value="MFS_MMR_MDR_like"/>
    <property type="match status" value="1"/>
</dbReference>
<reference evidence="9 10" key="1">
    <citation type="submission" date="2019-11" db="EMBL/GenBank/DDBJ databases">
        <title>Nocardia sp. nov. CT2-14 isolated from soil.</title>
        <authorList>
            <person name="Kanchanasin P."/>
            <person name="Tanasupawat S."/>
            <person name="Yuki M."/>
            <person name="Kudo T."/>
        </authorList>
    </citation>
    <scope>NUCLEOTIDE SEQUENCE [LARGE SCALE GENOMIC DNA]</scope>
    <source>
        <strain evidence="9 10">CT2-14</strain>
    </source>
</reference>
<feature type="domain" description="Major facilitator superfamily (MFS) profile" evidence="8">
    <location>
        <begin position="34"/>
        <end position="483"/>
    </location>
</feature>
<dbReference type="PANTHER" id="PTHR42718">
    <property type="entry name" value="MAJOR FACILITATOR SUPERFAMILY MULTIDRUG TRANSPORTER MFSC"/>
    <property type="match status" value="1"/>
</dbReference>
<feature type="transmembrane region" description="Helical" evidence="7">
    <location>
        <begin position="100"/>
        <end position="119"/>
    </location>
</feature>
<dbReference type="InterPro" id="IPR020846">
    <property type="entry name" value="MFS_dom"/>
</dbReference>
<keyword evidence="2" id="KW-0813">Transport</keyword>
<comment type="subcellular location">
    <subcellularLocation>
        <location evidence="1">Cell membrane</location>
        <topology evidence="1">Multi-pass membrane protein</topology>
    </subcellularLocation>
</comment>
<evidence type="ECO:0000256" key="5">
    <source>
        <dbReference type="ARBA" id="ARBA00022989"/>
    </source>
</evidence>
<keyword evidence="4 7" id="KW-0812">Transmembrane</keyword>
<keyword evidence="5 7" id="KW-1133">Transmembrane helix</keyword>
<evidence type="ECO:0000256" key="7">
    <source>
        <dbReference type="SAM" id="Phobius"/>
    </source>
</evidence>
<dbReference type="EMBL" id="WMBB01000016">
    <property type="protein sequence ID" value="MTE16804.1"/>
    <property type="molecule type" value="Genomic_DNA"/>
</dbReference>
<evidence type="ECO:0000313" key="10">
    <source>
        <dbReference type="Proteomes" id="UP000432464"/>
    </source>
</evidence>
<keyword evidence="10" id="KW-1185">Reference proteome</keyword>
<accession>A0A6I3L7V9</accession>
<dbReference type="AlphaFoldDB" id="A0A6I3L7V9"/>
<feature type="transmembrane region" description="Helical" evidence="7">
    <location>
        <begin position="318"/>
        <end position="341"/>
    </location>
</feature>
<dbReference type="SUPFAM" id="SSF103473">
    <property type="entry name" value="MFS general substrate transporter"/>
    <property type="match status" value="1"/>
</dbReference>
<feature type="transmembrane region" description="Helical" evidence="7">
    <location>
        <begin position="377"/>
        <end position="403"/>
    </location>
</feature>
<evidence type="ECO:0000256" key="1">
    <source>
        <dbReference type="ARBA" id="ARBA00004651"/>
    </source>
</evidence>
<feature type="transmembrane region" description="Helical" evidence="7">
    <location>
        <begin position="424"/>
        <end position="441"/>
    </location>
</feature>
<feature type="transmembrane region" description="Helical" evidence="7">
    <location>
        <begin position="289"/>
        <end position="312"/>
    </location>
</feature>
<feature type="transmembrane region" description="Helical" evidence="7">
    <location>
        <begin position="125"/>
        <end position="147"/>
    </location>
</feature>
<dbReference type="GO" id="GO:0005886">
    <property type="term" value="C:plasma membrane"/>
    <property type="evidence" value="ECO:0007669"/>
    <property type="project" value="UniProtKB-SubCell"/>
</dbReference>
<feature type="transmembrane region" description="Helical" evidence="7">
    <location>
        <begin position="159"/>
        <end position="181"/>
    </location>
</feature>
<dbReference type="Pfam" id="PF07690">
    <property type="entry name" value="MFS_1"/>
    <property type="match status" value="1"/>
</dbReference>
<evidence type="ECO:0000259" key="8">
    <source>
        <dbReference type="PROSITE" id="PS50850"/>
    </source>
</evidence>
<feature type="transmembrane region" description="Helical" evidence="7">
    <location>
        <begin position="221"/>
        <end position="239"/>
    </location>
</feature>
<dbReference type="InterPro" id="IPR011701">
    <property type="entry name" value="MFS"/>
</dbReference>
<feature type="transmembrane region" description="Helical" evidence="7">
    <location>
        <begin position="461"/>
        <end position="481"/>
    </location>
</feature>
<feature type="transmembrane region" description="Helical" evidence="7">
    <location>
        <begin position="187"/>
        <end position="209"/>
    </location>
</feature>
<feature type="transmembrane region" description="Helical" evidence="7">
    <location>
        <begin position="68"/>
        <end position="88"/>
    </location>
</feature>
<feature type="transmembrane region" description="Helical" evidence="7">
    <location>
        <begin position="33"/>
        <end position="56"/>
    </location>
</feature>
<keyword evidence="6 7" id="KW-0472">Membrane</keyword>
<evidence type="ECO:0000256" key="4">
    <source>
        <dbReference type="ARBA" id="ARBA00022692"/>
    </source>
</evidence>
<evidence type="ECO:0000313" key="9">
    <source>
        <dbReference type="EMBL" id="MTE16804.1"/>
    </source>
</evidence>
<dbReference type="Gene3D" id="1.20.1250.20">
    <property type="entry name" value="MFS general substrate transporter like domains"/>
    <property type="match status" value="1"/>
</dbReference>
<keyword evidence="3" id="KW-1003">Cell membrane</keyword>
<feature type="transmembrane region" description="Helical" evidence="7">
    <location>
        <begin position="245"/>
        <end position="268"/>
    </location>
</feature>
<dbReference type="PROSITE" id="PS50850">
    <property type="entry name" value="MFS"/>
    <property type="match status" value="1"/>
</dbReference>
<evidence type="ECO:0000256" key="6">
    <source>
        <dbReference type="ARBA" id="ARBA00023136"/>
    </source>
</evidence>
<gene>
    <name evidence="9" type="ORF">GLP40_29135</name>
</gene>
<sequence length="501" mass="51749">MEHSLSTTLSSSDAVAGTRVTASPRASRLRSGIVLATLLTCQLMIVLDITVMNVALPRIQSDLHFSATGLSWVMNSYSLVFGGLLLLGGRAGDLFGRRNLFIAGATLFTLASLAGGLAPTAGWLLAARVVQGIGGAMAGPNTLALLTTTFSDPKARMRVLALFSGMSSAGFAIGLIVGGLLTEWLSWRSVLFINVPFGLAVVVLALLYLPTAQRQSAHLDLPGAFTATTGVAALVYGFISAASDGWGSATTDIFLAAGAALIIAFLAIESRTAQPLLPLRLFADRNRAAAYANMFLTPMAGMSMFFFLTQFLQDVLGLSALATGFAFLPTAALMFTMIRLIPRLLPRFGPKPVTLVGAGSMVTGLILLTQLTTDSGYFPLLFIAMILIGCGLGLAVSPLNVIIMSNVEPHEAGAAGGALQTLQQTGASLGLAILVTVFGTATRSAGGSIQHALVSGMTTAFAAAAGIATLTFVVALTFRAVRPTTAGARRGQTPVTESSSG</sequence>
<dbReference type="InterPro" id="IPR036259">
    <property type="entry name" value="MFS_trans_sf"/>
</dbReference>
<dbReference type="Proteomes" id="UP000432464">
    <property type="component" value="Unassembled WGS sequence"/>
</dbReference>
<organism evidence="9 10">
    <name type="scientific">Nocardia aurantiaca</name>
    <dbReference type="NCBI Taxonomy" id="2675850"/>
    <lineage>
        <taxon>Bacteria</taxon>
        <taxon>Bacillati</taxon>
        <taxon>Actinomycetota</taxon>
        <taxon>Actinomycetes</taxon>
        <taxon>Mycobacteriales</taxon>
        <taxon>Nocardiaceae</taxon>
        <taxon>Nocardia</taxon>
    </lineage>
</organism>
<dbReference type="GO" id="GO:0022857">
    <property type="term" value="F:transmembrane transporter activity"/>
    <property type="evidence" value="ECO:0007669"/>
    <property type="project" value="InterPro"/>
</dbReference>
<feature type="transmembrane region" description="Helical" evidence="7">
    <location>
        <begin position="353"/>
        <end position="371"/>
    </location>
</feature>
<dbReference type="PANTHER" id="PTHR42718:SF46">
    <property type="entry name" value="BLR6921 PROTEIN"/>
    <property type="match status" value="1"/>
</dbReference>